<dbReference type="PANTHER" id="PTHR33223">
    <property type="entry name" value="CCHC-TYPE DOMAIN-CONTAINING PROTEIN"/>
    <property type="match status" value="1"/>
</dbReference>
<gene>
    <name evidence="3" type="ORF">NEOLI_004825</name>
</gene>
<dbReference type="EMBL" id="LXFE01002378">
    <property type="protein sequence ID" value="OLL23011.1"/>
    <property type="molecule type" value="Genomic_DNA"/>
</dbReference>
<dbReference type="OrthoDB" id="3269305at2759"/>
<organism evidence="3 4">
    <name type="scientific">Neolecta irregularis (strain DAH-3)</name>
    <dbReference type="NCBI Taxonomy" id="1198029"/>
    <lineage>
        <taxon>Eukaryota</taxon>
        <taxon>Fungi</taxon>
        <taxon>Dikarya</taxon>
        <taxon>Ascomycota</taxon>
        <taxon>Taphrinomycotina</taxon>
        <taxon>Neolectales</taxon>
        <taxon>Neolectaceae</taxon>
        <taxon>Neolecta</taxon>
    </lineage>
</organism>
<dbReference type="Gene3D" id="4.10.60.10">
    <property type="entry name" value="Zinc finger, CCHC-type"/>
    <property type="match status" value="1"/>
</dbReference>
<evidence type="ECO:0000256" key="1">
    <source>
        <dbReference type="PROSITE-ProRule" id="PRU00047"/>
    </source>
</evidence>
<reference evidence="3 4" key="1">
    <citation type="submission" date="2016-04" db="EMBL/GenBank/DDBJ databases">
        <title>Evolutionary innovation and constraint leading to complex multicellularity in the Ascomycota.</title>
        <authorList>
            <person name="Cisse O."/>
            <person name="Nguyen A."/>
            <person name="Hewitt D.A."/>
            <person name="Jedd G."/>
            <person name="Stajich J.E."/>
        </authorList>
    </citation>
    <scope>NUCLEOTIDE SEQUENCE [LARGE SCALE GENOMIC DNA]</scope>
    <source>
        <strain evidence="3 4">DAH-3</strain>
    </source>
</reference>
<dbReference type="GO" id="GO:0003676">
    <property type="term" value="F:nucleic acid binding"/>
    <property type="evidence" value="ECO:0007669"/>
    <property type="project" value="InterPro"/>
</dbReference>
<name>A0A1U7LKG2_NEOID</name>
<evidence type="ECO:0000313" key="3">
    <source>
        <dbReference type="EMBL" id="OLL23011.1"/>
    </source>
</evidence>
<keyword evidence="1" id="KW-0862">Zinc</keyword>
<accession>A0A1U7LKG2</accession>
<dbReference type="GO" id="GO:0008270">
    <property type="term" value="F:zinc ion binding"/>
    <property type="evidence" value="ECO:0007669"/>
    <property type="project" value="UniProtKB-KW"/>
</dbReference>
<sequence>MVTALDAAKGKVKPEGDIDWGNSPIISINHRAIPVFSGTSANTWLFIVKRIVSARQRKKSQEDDDIFDDILCSLSGAATKWFQTNETKIKSLDEFFTLFAENYIEESDISITKVQFWNSKQGNRTVKEFADEFRNLWRKIGPNYCSEEFAIKKFADGLHPAIYTQCIPEIIHCKSLNTFVAIAMLMESDIAATAAAQHNRGYPQTSERAKQRQNGECFQCGMRGHIARDCIKTTKKKPGSSNAIGYVF</sequence>
<dbReference type="SMART" id="SM00343">
    <property type="entry name" value="ZnF_C2HC"/>
    <property type="match status" value="1"/>
</dbReference>
<feature type="domain" description="CCHC-type" evidence="2">
    <location>
        <begin position="217"/>
        <end position="230"/>
    </location>
</feature>
<evidence type="ECO:0000313" key="4">
    <source>
        <dbReference type="Proteomes" id="UP000186594"/>
    </source>
</evidence>
<dbReference type="Pfam" id="PF03732">
    <property type="entry name" value="Retrotrans_gag"/>
    <property type="match status" value="1"/>
</dbReference>
<comment type="caution">
    <text evidence="3">The sequence shown here is derived from an EMBL/GenBank/DDBJ whole genome shotgun (WGS) entry which is preliminary data.</text>
</comment>
<dbReference type="InterPro" id="IPR005162">
    <property type="entry name" value="Retrotrans_gag_dom"/>
</dbReference>
<keyword evidence="1" id="KW-0479">Metal-binding</keyword>
<dbReference type="AlphaFoldDB" id="A0A1U7LKG2"/>
<keyword evidence="1" id="KW-0863">Zinc-finger</keyword>
<keyword evidence="4" id="KW-1185">Reference proteome</keyword>
<dbReference type="Proteomes" id="UP000186594">
    <property type="component" value="Unassembled WGS sequence"/>
</dbReference>
<dbReference type="PANTHER" id="PTHR33223:SF6">
    <property type="entry name" value="CCHC-TYPE DOMAIN-CONTAINING PROTEIN"/>
    <property type="match status" value="1"/>
</dbReference>
<protein>
    <recommendedName>
        <fullName evidence="2">CCHC-type domain-containing protein</fullName>
    </recommendedName>
</protein>
<evidence type="ECO:0000259" key="2">
    <source>
        <dbReference type="PROSITE" id="PS50158"/>
    </source>
</evidence>
<dbReference type="InterPro" id="IPR036875">
    <property type="entry name" value="Znf_CCHC_sf"/>
</dbReference>
<dbReference type="PROSITE" id="PS50158">
    <property type="entry name" value="ZF_CCHC"/>
    <property type="match status" value="1"/>
</dbReference>
<dbReference type="SUPFAM" id="SSF57756">
    <property type="entry name" value="Retrovirus zinc finger-like domains"/>
    <property type="match status" value="1"/>
</dbReference>
<dbReference type="InterPro" id="IPR001878">
    <property type="entry name" value="Znf_CCHC"/>
</dbReference>
<proteinExistence type="predicted"/>